<dbReference type="RefSeq" id="WP_150041086.1">
    <property type="nucleotide sequence ID" value="NZ_OW485605.1"/>
</dbReference>
<keyword evidence="2" id="KW-1185">Reference proteome</keyword>
<dbReference type="Proteomes" id="UP000325255">
    <property type="component" value="Unassembled WGS sequence"/>
</dbReference>
<organism evidence="1 2">
    <name type="scientific">Rhodovastum atsumiense</name>
    <dbReference type="NCBI Taxonomy" id="504468"/>
    <lineage>
        <taxon>Bacteria</taxon>
        <taxon>Pseudomonadati</taxon>
        <taxon>Pseudomonadota</taxon>
        <taxon>Alphaproteobacteria</taxon>
        <taxon>Acetobacterales</taxon>
        <taxon>Acetobacteraceae</taxon>
        <taxon>Rhodovastum</taxon>
    </lineage>
</organism>
<sequence length="159" mass="17256">MSTKSVTSCRADQAAMRGAISAMRKLAERPDAIGRAIRDAEGSVREDARRDVERAILKGFTSPAPDADDVERRTLFFAARDTLAALNAATSARYAAWHRKVAVEREWKTGALRDPRAVADACKAARSADRAEARALEAWAAADDALTAFRARTGRRTAP</sequence>
<comment type="caution">
    <text evidence="1">The sequence shown here is derived from an EMBL/GenBank/DDBJ whole genome shotgun (WGS) entry which is preliminary data.</text>
</comment>
<evidence type="ECO:0000313" key="1">
    <source>
        <dbReference type="EMBL" id="KAA5611842.1"/>
    </source>
</evidence>
<evidence type="ECO:0000313" key="2">
    <source>
        <dbReference type="Proteomes" id="UP000325255"/>
    </source>
</evidence>
<dbReference type="AlphaFoldDB" id="A0A5M6IU93"/>
<proteinExistence type="predicted"/>
<name>A0A5M6IU93_9PROT</name>
<gene>
    <name evidence="1" type="ORF">F1189_12460</name>
</gene>
<accession>A0A5M6IU93</accession>
<dbReference type="EMBL" id="VWPK01000017">
    <property type="protein sequence ID" value="KAA5611842.1"/>
    <property type="molecule type" value="Genomic_DNA"/>
</dbReference>
<reference evidence="1 2" key="1">
    <citation type="submission" date="2019-09" db="EMBL/GenBank/DDBJ databases">
        <title>Genome sequence of Rhodovastum atsumiense, a diverse member of the Acetobacteraceae family of non-sulfur purple photosynthetic bacteria.</title>
        <authorList>
            <person name="Meyer T."/>
            <person name="Kyndt J."/>
        </authorList>
    </citation>
    <scope>NUCLEOTIDE SEQUENCE [LARGE SCALE GENOMIC DNA]</scope>
    <source>
        <strain evidence="1 2">DSM 21279</strain>
    </source>
</reference>
<protein>
    <submittedName>
        <fullName evidence="1">Uncharacterized protein</fullName>
    </submittedName>
</protein>